<dbReference type="GO" id="GO:0004674">
    <property type="term" value="F:protein serine/threonine kinase activity"/>
    <property type="evidence" value="ECO:0007669"/>
    <property type="project" value="TreeGrafter"/>
</dbReference>
<dbReference type="GO" id="GO:0005524">
    <property type="term" value="F:ATP binding"/>
    <property type="evidence" value="ECO:0007669"/>
    <property type="project" value="UniProtKB-UniRule"/>
</dbReference>
<dbReference type="SUPFAM" id="SSF48452">
    <property type="entry name" value="TPR-like"/>
    <property type="match status" value="2"/>
</dbReference>
<keyword evidence="5" id="KW-0802">TPR repeat</keyword>
<keyword evidence="8" id="KW-0472">Membrane</keyword>
<dbReference type="SUPFAM" id="SSF56112">
    <property type="entry name" value="Protein kinase-like (PK-like)"/>
    <property type="match status" value="1"/>
</dbReference>
<keyword evidence="2 6" id="KW-0547">Nucleotide-binding</keyword>
<feature type="domain" description="Protein kinase" evidence="9">
    <location>
        <begin position="95"/>
        <end position="376"/>
    </location>
</feature>
<dbReference type="PANTHER" id="PTHR43289">
    <property type="entry name" value="MITOGEN-ACTIVATED PROTEIN KINASE KINASE KINASE 20-RELATED"/>
    <property type="match status" value="1"/>
</dbReference>
<keyword evidence="4 6" id="KW-0067">ATP-binding</keyword>
<dbReference type="InterPro" id="IPR011990">
    <property type="entry name" value="TPR-like_helical_dom_sf"/>
</dbReference>
<dbReference type="InterPro" id="IPR000719">
    <property type="entry name" value="Prot_kinase_dom"/>
</dbReference>
<feature type="binding site" evidence="6">
    <location>
        <position position="126"/>
    </location>
    <ligand>
        <name>ATP</name>
        <dbReference type="ChEBI" id="CHEBI:30616"/>
    </ligand>
</feature>
<evidence type="ECO:0000256" key="4">
    <source>
        <dbReference type="ARBA" id="ARBA00022840"/>
    </source>
</evidence>
<keyword evidence="1" id="KW-0808">Transferase</keyword>
<dbReference type="Pfam" id="PF13424">
    <property type="entry name" value="TPR_12"/>
    <property type="match status" value="2"/>
</dbReference>
<gene>
    <name evidence="10" type="ORF">OD750_017460</name>
</gene>
<dbReference type="EMBL" id="JAOVZO020000018">
    <property type="protein sequence ID" value="MDC8014337.1"/>
    <property type="molecule type" value="Genomic_DNA"/>
</dbReference>
<evidence type="ECO:0000256" key="2">
    <source>
        <dbReference type="ARBA" id="ARBA00022741"/>
    </source>
</evidence>
<protein>
    <submittedName>
        <fullName evidence="10">Serine/threonine-protein kinase</fullName>
    </submittedName>
</protein>
<feature type="transmembrane region" description="Helical" evidence="8">
    <location>
        <begin position="400"/>
        <end position="422"/>
    </location>
</feature>
<evidence type="ECO:0000313" key="10">
    <source>
        <dbReference type="EMBL" id="MDC8014337.1"/>
    </source>
</evidence>
<keyword evidence="11" id="KW-1185">Reference proteome</keyword>
<evidence type="ECO:0000313" key="11">
    <source>
        <dbReference type="Proteomes" id="UP001139971"/>
    </source>
</evidence>
<dbReference type="PROSITE" id="PS00108">
    <property type="entry name" value="PROTEIN_KINASE_ST"/>
    <property type="match status" value="1"/>
</dbReference>
<evidence type="ECO:0000256" key="5">
    <source>
        <dbReference type="PROSITE-ProRule" id="PRU00339"/>
    </source>
</evidence>
<dbReference type="InterPro" id="IPR019734">
    <property type="entry name" value="TPR_rpt"/>
</dbReference>
<keyword evidence="3 10" id="KW-0418">Kinase</keyword>
<dbReference type="InterPro" id="IPR008271">
    <property type="entry name" value="Ser/Thr_kinase_AS"/>
</dbReference>
<reference evidence="10" key="1">
    <citation type="submission" date="2023-02" db="EMBL/GenBank/DDBJ databases">
        <title>Tahibacter soli sp. nov. isolated from soil.</title>
        <authorList>
            <person name="Baek J.H."/>
            <person name="Lee J.K."/>
            <person name="Choi D.G."/>
            <person name="Jeon C.O."/>
        </authorList>
    </citation>
    <scope>NUCLEOTIDE SEQUENCE</scope>
    <source>
        <strain evidence="10">BL</strain>
    </source>
</reference>
<feature type="region of interest" description="Disordered" evidence="7">
    <location>
        <begin position="770"/>
        <end position="789"/>
    </location>
</feature>
<dbReference type="Proteomes" id="UP001139971">
    <property type="component" value="Unassembled WGS sequence"/>
</dbReference>
<feature type="repeat" description="TPR" evidence="5">
    <location>
        <begin position="483"/>
        <end position="516"/>
    </location>
</feature>
<evidence type="ECO:0000256" key="8">
    <source>
        <dbReference type="SAM" id="Phobius"/>
    </source>
</evidence>
<evidence type="ECO:0000256" key="3">
    <source>
        <dbReference type="ARBA" id="ARBA00022777"/>
    </source>
</evidence>
<proteinExistence type="predicted"/>
<dbReference type="Gene3D" id="1.10.510.10">
    <property type="entry name" value="Transferase(Phosphotransferase) domain 1"/>
    <property type="match status" value="1"/>
</dbReference>
<dbReference type="Gene3D" id="1.25.40.10">
    <property type="entry name" value="Tetratricopeptide repeat domain"/>
    <property type="match status" value="2"/>
</dbReference>
<evidence type="ECO:0000256" key="1">
    <source>
        <dbReference type="ARBA" id="ARBA00022679"/>
    </source>
</evidence>
<dbReference type="InterPro" id="IPR017441">
    <property type="entry name" value="Protein_kinase_ATP_BS"/>
</dbReference>
<keyword evidence="8" id="KW-0812">Transmembrane</keyword>
<dbReference type="Gene3D" id="3.30.200.20">
    <property type="entry name" value="Phosphorylase Kinase, domain 1"/>
    <property type="match status" value="1"/>
</dbReference>
<dbReference type="AlphaFoldDB" id="A0A9X4BKJ7"/>
<sequence>MDAQRWRLARELFEAVVDFPPEEWEAMLAEHCPDDVDLRVEVLELLRADAAATHGTGMADAAPNVVAELAQRLAGDEAVRATSGMVASGLRLGPFRLVREIGRGGMGAVWLAERDDGAFRQAVAIKLIKAGWDAADVYARFRAERQILASLSHPNIAHLVDGGVSADGKPWLALEYVDGVDLRTWCDRERLSLERRLRAFLTVCDAVSHAHAHLVVHRDLKPSNILVRADGTVKLLDFGIAKLIHTDATASATRVFTPEYAAPEQVRGDTVTTAVDVYALGLILYELLTGHRPYKVDKSTPAAYERAILDQEPTKPSAIVTRDDADAAQRRDLTPKRLRRELRGDLDAIVLKALRKEPAQRYASVADFAADVTAHLERRPVGARRGGRRYRAARFLRRHAIAATALTLAFAVLVAALAMVAWQRDVARTEARKAASAVDFLVGLFATADPAKTAGAGVTAQQLLDRGAERVDAELADTPAAQAELLVAIGRAYQGLGNNERALAQYERAVALRRALGEPFALAQALSSLSMAQKSLGRNPATRATIDEARALAAGAPAGAERDALVAQLLYGSAMLLFLEGRHADAETEYRESLRLRLALENGYGPNARDTAMMLSRVVASQKRHDDAERMIGDVVAAIRGAKPVPLAELVEALDAQGSAQGKRGHHAQSEATYREAAQVAEQVYGPDHWYVAIQLNNAGRAANDDGRSGEAIAPLERAVAIGRKALPAEHLFIASALKNLADAERGAGRAADACRDYAAALAALELKPGRKRPDPEEIRARLKECPAS</sequence>
<dbReference type="PROSITE" id="PS50011">
    <property type="entry name" value="PROTEIN_KINASE_DOM"/>
    <property type="match status" value="1"/>
</dbReference>
<evidence type="ECO:0000256" key="7">
    <source>
        <dbReference type="SAM" id="MobiDB-lite"/>
    </source>
</evidence>
<dbReference type="SMART" id="SM00220">
    <property type="entry name" value="S_TKc"/>
    <property type="match status" value="1"/>
</dbReference>
<accession>A0A9X4BKJ7</accession>
<evidence type="ECO:0000256" key="6">
    <source>
        <dbReference type="PROSITE-ProRule" id="PRU10141"/>
    </source>
</evidence>
<keyword evidence="8" id="KW-1133">Transmembrane helix</keyword>
<comment type="caution">
    <text evidence="10">The sequence shown here is derived from an EMBL/GenBank/DDBJ whole genome shotgun (WGS) entry which is preliminary data.</text>
</comment>
<dbReference type="Pfam" id="PF00069">
    <property type="entry name" value="Pkinase"/>
    <property type="match status" value="1"/>
</dbReference>
<dbReference type="InterPro" id="IPR011009">
    <property type="entry name" value="Kinase-like_dom_sf"/>
</dbReference>
<dbReference type="Pfam" id="PF13181">
    <property type="entry name" value="TPR_8"/>
    <property type="match status" value="1"/>
</dbReference>
<organism evidence="10 11">
    <name type="scientific">Tahibacter soli</name>
    <dbReference type="NCBI Taxonomy" id="2983605"/>
    <lineage>
        <taxon>Bacteria</taxon>
        <taxon>Pseudomonadati</taxon>
        <taxon>Pseudomonadota</taxon>
        <taxon>Gammaproteobacteria</taxon>
        <taxon>Lysobacterales</taxon>
        <taxon>Rhodanobacteraceae</taxon>
        <taxon>Tahibacter</taxon>
    </lineage>
</organism>
<dbReference type="PROSITE" id="PS50005">
    <property type="entry name" value="TPR"/>
    <property type="match status" value="1"/>
</dbReference>
<dbReference type="PROSITE" id="PS00107">
    <property type="entry name" value="PROTEIN_KINASE_ATP"/>
    <property type="match status" value="1"/>
</dbReference>
<dbReference type="PANTHER" id="PTHR43289:SF34">
    <property type="entry name" value="SERINE_THREONINE-PROTEIN KINASE YBDM-RELATED"/>
    <property type="match status" value="1"/>
</dbReference>
<dbReference type="SMART" id="SM00028">
    <property type="entry name" value="TPR"/>
    <property type="match status" value="5"/>
</dbReference>
<evidence type="ECO:0000259" key="9">
    <source>
        <dbReference type="PROSITE" id="PS50011"/>
    </source>
</evidence>
<dbReference type="RefSeq" id="WP_263541973.1">
    <property type="nucleotide sequence ID" value="NZ_JAOVZO020000018.1"/>
</dbReference>
<dbReference type="CDD" id="cd14014">
    <property type="entry name" value="STKc_PknB_like"/>
    <property type="match status" value="1"/>
</dbReference>
<name>A0A9X4BKJ7_9GAMM</name>